<keyword evidence="6" id="KW-1185">Reference proteome</keyword>
<keyword evidence="2 3" id="KW-0009">Actin-binding</keyword>
<protein>
    <recommendedName>
        <fullName evidence="3">Fascin</fullName>
    </recommendedName>
</protein>
<proteinExistence type="inferred from homology"/>
<evidence type="ECO:0000256" key="2">
    <source>
        <dbReference type="ARBA" id="ARBA00023203"/>
    </source>
</evidence>
<name>A0ABY7DIC6_MYAAR</name>
<comment type="similarity">
    <text evidence="3">Belongs to the fascin family.</text>
</comment>
<dbReference type="PANTHER" id="PTHR33351:SF1">
    <property type="entry name" value="IG-LIKE DOMAIN-CONTAINING PROTEIN-RELATED"/>
    <property type="match status" value="1"/>
</dbReference>
<sequence length="498" mass="55668">MKMAENGVNGHKSGVMEWKVGFMNNTEKYLTAETFGFKVNASGVALKKKQIWTIEQEQDHDFVYIRSSLGRYMKSDKYGTVTVDTEAEEKGEDAKFTVEYSKDGQWAFRHVERGNYLSGTDDIVKCFEKTPTSNSWWSIQLYIHPQIHLRNVNRKRYAHLNNDTNELECTELIPWGADALVFLDFVKGKYVLKSCDNRFLNRDGSLQEAIDNNALFMMEIHSGALAFKDCEGRYLTAVGKGTMKGRNKNISKDELFTIEDSHPQVQIVSHNGKSVSVKQGVDVSANQPAEEIEDTEIFQIEHNRASDTWALLASTNKYWSLQSAGTVQAKTAETEGAKSFFTIEWQEDGTVGIKGSDGKYLSNKQTGILFSAGTTLEPTDLFRITIINRPLLVLKSEFGFVGAKGNQFICSKAKYDSLTLQSAGSGLYTIQGTDGKYWSVGEDTLVYGDATGTKFQFQFCGGSMMAIRTHKGPFLKGEQNGLLKACAPDLESATLWEF</sequence>
<accession>A0ABY7DIC6</accession>
<keyword evidence="1 3" id="KW-0963">Cytoplasm</keyword>
<dbReference type="PIRSF" id="PIRSF005682">
    <property type="entry name" value="Fascin"/>
    <property type="match status" value="1"/>
</dbReference>
<dbReference type="Pfam" id="PF06268">
    <property type="entry name" value="Fascin"/>
    <property type="match status" value="4"/>
</dbReference>
<comment type="subcellular location">
    <subcellularLocation>
        <location evidence="3">Cytoplasm</location>
        <location evidence="3">Cytoskeleton</location>
    </subcellularLocation>
</comment>
<dbReference type="PANTHER" id="PTHR33351">
    <property type="entry name" value="HISACTOPHILIN-1-RELATED"/>
    <property type="match status" value="1"/>
</dbReference>
<evidence type="ECO:0000256" key="3">
    <source>
        <dbReference type="PIRNR" id="PIRNR005682"/>
    </source>
</evidence>
<evidence type="ECO:0000256" key="1">
    <source>
        <dbReference type="ARBA" id="ARBA00022490"/>
    </source>
</evidence>
<organism evidence="5 6">
    <name type="scientific">Mya arenaria</name>
    <name type="common">Soft-shell clam</name>
    <dbReference type="NCBI Taxonomy" id="6604"/>
    <lineage>
        <taxon>Eukaryota</taxon>
        <taxon>Metazoa</taxon>
        <taxon>Spiralia</taxon>
        <taxon>Lophotrochozoa</taxon>
        <taxon>Mollusca</taxon>
        <taxon>Bivalvia</taxon>
        <taxon>Autobranchia</taxon>
        <taxon>Heteroconchia</taxon>
        <taxon>Euheterodonta</taxon>
        <taxon>Imparidentia</taxon>
        <taxon>Neoheterodontei</taxon>
        <taxon>Myida</taxon>
        <taxon>Myoidea</taxon>
        <taxon>Myidae</taxon>
        <taxon>Mya</taxon>
    </lineage>
</organism>
<gene>
    <name evidence="5" type="ORF">MAR_030131</name>
</gene>
<feature type="domain" description="Fascin-like" evidence="4">
    <location>
        <begin position="27"/>
        <end position="138"/>
    </location>
</feature>
<feature type="domain" description="Fascin-like" evidence="4">
    <location>
        <begin position="271"/>
        <end position="383"/>
    </location>
</feature>
<dbReference type="CDD" id="cd23334">
    <property type="entry name" value="beta-trefoil_FSCN_rpt1"/>
    <property type="match status" value="1"/>
</dbReference>
<dbReference type="InterPro" id="IPR024703">
    <property type="entry name" value="Fascin_metazoans"/>
</dbReference>
<reference evidence="5" key="1">
    <citation type="submission" date="2022-11" db="EMBL/GenBank/DDBJ databases">
        <title>Centuries of genome instability and evolution in soft-shell clam transmissible cancer (bioRxiv).</title>
        <authorList>
            <person name="Hart S.F.M."/>
            <person name="Yonemitsu M.A."/>
            <person name="Giersch R.M."/>
            <person name="Beal B.F."/>
            <person name="Arriagada G."/>
            <person name="Davis B.W."/>
            <person name="Ostrander E.A."/>
            <person name="Goff S.P."/>
            <person name="Metzger M.J."/>
        </authorList>
    </citation>
    <scope>NUCLEOTIDE SEQUENCE</scope>
    <source>
        <strain evidence="5">MELC-2E11</strain>
        <tissue evidence="5">Siphon/mantle</tissue>
    </source>
</reference>
<evidence type="ECO:0000313" key="6">
    <source>
        <dbReference type="Proteomes" id="UP001164746"/>
    </source>
</evidence>
<dbReference type="CDD" id="cd23337">
    <property type="entry name" value="beta-trefoil_FSCN_rpt4"/>
    <property type="match status" value="1"/>
</dbReference>
<dbReference type="CDD" id="cd23335">
    <property type="entry name" value="beta-trefoil_FSCN_rpt2"/>
    <property type="match status" value="1"/>
</dbReference>
<dbReference type="CDD" id="cd23336">
    <property type="entry name" value="beta-trefoil_FSCN_rpt3"/>
    <property type="match status" value="1"/>
</dbReference>
<dbReference type="EMBL" id="CP111013">
    <property type="protein sequence ID" value="WAQ97441.1"/>
    <property type="molecule type" value="Genomic_DNA"/>
</dbReference>
<feature type="domain" description="Fascin-like" evidence="4">
    <location>
        <begin position="413"/>
        <end position="498"/>
    </location>
</feature>
<feature type="domain" description="Fascin-like" evidence="4">
    <location>
        <begin position="148"/>
        <end position="258"/>
    </location>
</feature>
<evidence type="ECO:0000259" key="4">
    <source>
        <dbReference type="Pfam" id="PF06268"/>
    </source>
</evidence>
<keyword evidence="3" id="KW-0206">Cytoskeleton</keyword>
<dbReference type="SUPFAM" id="SSF50405">
    <property type="entry name" value="Actin-crosslinking proteins"/>
    <property type="match status" value="4"/>
</dbReference>
<dbReference type="InterPro" id="IPR052883">
    <property type="entry name" value="Hisactophilin"/>
</dbReference>
<evidence type="ECO:0000313" key="5">
    <source>
        <dbReference type="EMBL" id="WAQ97441.1"/>
    </source>
</evidence>
<dbReference type="Gene3D" id="2.80.10.50">
    <property type="match status" value="4"/>
</dbReference>
<dbReference type="InterPro" id="IPR022768">
    <property type="entry name" value="Fascin-like_dom"/>
</dbReference>
<dbReference type="InterPro" id="IPR008999">
    <property type="entry name" value="Actin-crosslinking"/>
</dbReference>
<dbReference type="Proteomes" id="UP001164746">
    <property type="component" value="Chromosome 2"/>
</dbReference>